<protein>
    <recommendedName>
        <fullName evidence="3">TerB-C domain-containing protein</fullName>
    </recommendedName>
</protein>
<feature type="transmembrane region" description="Helical" evidence="2">
    <location>
        <begin position="39"/>
        <end position="60"/>
    </location>
</feature>
<keyword evidence="2" id="KW-1133">Transmembrane helix</keyword>
<sequence length="600" mass="69441">MASFAPILMLQEVRGLESRAMHWKTRLAIYHNYFYIRFANPQTMTFFIIILGIVIFYLIVKTDKQAPSNPPTSNINSSHRTGRQTEAESPRYMTTQDVRAQRAKMASWSDLEKTVNKPTVFQDETIIEVSPDPVRISYENYYADFESRSVYTPAYDADEYKLGKKYKEKLALTKQEVGWLNKFWNDANVFNSIEGCETEIVKLYIASIKKINSFLKKEASTLSREIEAIAQKSLEFQKSQTTYWTDYDVRNHKESVEKEAYQVIYKRCESVVRDQWNHKRKIQAEFYPYSPEIKALFDERLAVVIDDAVKKCSPHVGEPDDLTEIALNETGTGRWKIYFEAITKNQLADENETISQLYRLGELNSKNPHVEHVFYEASKFLATRNKAESLRFYLHYIWHDLNSKQVDSKQLNKTIQKRLFSKQQEFEQFQSIVDELVNTKDLQKALTGVSSIYAPKRRSIAIDISAVQLVEKQHAGTVSILSQYLRDENELVSDNLESPTDDELIIVVDSASPPAESNVEESAVNLSAVQRQCLQLFESEEFSVEFDKIESFAKQNGLFKNQLIDGINDQCMELLDDVLIEENEEGFEVNVNYYKKIFAA</sequence>
<dbReference type="RefSeq" id="WP_215239269.1">
    <property type="nucleotide sequence ID" value="NZ_CAJRAF010000002.1"/>
</dbReference>
<dbReference type="AlphaFoldDB" id="A0A916NLK8"/>
<evidence type="ECO:0000313" key="4">
    <source>
        <dbReference type="EMBL" id="CAG5001485.1"/>
    </source>
</evidence>
<comment type="caution">
    <text evidence="4">The sequence shown here is derived from an EMBL/GenBank/DDBJ whole genome shotgun (WGS) entry which is preliminary data.</text>
</comment>
<keyword evidence="2" id="KW-0472">Membrane</keyword>
<accession>A0A916NLK8</accession>
<evidence type="ECO:0000259" key="3">
    <source>
        <dbReference type="Pfam" id="PF15615"/>
    </source>
</evidence>
<reference evidence="4" key="1">
    <citation type="submission" date="2021-04" db="EMBL/GenBank/DDBJ databases">
        <authorList>
            <person name="Rodrigo-Torres L."/>
            <person name="Arahal R. D."/>
            <person name="Lucena T."/>
        </authorList>
    </citation>
    <scope>NUCLEOTIDE SEQUENCE</scope>
    <source>
        <strain evidence="4">CECT 9275</strain>
    </source>
</reference>
<evidence type="ECO:0000313" key="5">
    <source>
        <dbReference type="Proteomes" id="UP000680038"/>
    </source>
</evidence>
<dbReference type="InterPro" id="IPR028932">
    <property type="entry name" value="TerB-C"/>
</dbReference>
<feature type="region of interest" description="Disordered" evidence="1">
    <location>
        <begin position="67"/>
        <end position="94"/>
    </location>
</feature>
<dbReference type="EMBL" id="CAJRAF010000002">
    <property type="protein sequence ID" value="CAG5001485.1"/>
    <property type="molecule type" value="Genomic_DNA"/>
</dbReference>
<evidence type="ECO:0000256" key="2">
    <source>
        <dbReference type="SAM" id="Phobius"/>
    </source>
</evidence>
<keyword evidence="2" id="KW-0812">Transmembrane</keyword>
<feature type="domain" description="TerB-C" evidence="3">
    <location>
        <begin position="448"/>
        <end position="597"/>
    </location>
</feature>
<dbReference type="Pfam" id="PF15615">
    <property type="entry name" value="TerB_C"/>
    <property type="match status" value="1"/>
</dbReference>
<organism evidence="4 5">
    <name type="scientific">Dyadobacter helix</name>
    <dbReference type="NCBI Taxonomy" id="2822344"/>
    <lineage>
        <taxon>Bacteria</taxon>
        <taxon>Pseudomonadati</taxon>
        <taxon>Bacteroidota</taxon>
        <taxon>Cytophagia</taxon>
        <taxon>Cytophagales</taxon>
        <taxon>Spirosomataceae</taxon>
        <taxon>Dyadobacter</taxon>
    </lineage>
</organism>
<keyword evidence="5" id="KW-1185">Reference proteome</keyword>
<name>A0A916NLK8_9BACT</name>
<gene>
    <name evidence="4" type="ORF">DYBT9275_02674</name>
</gene>
<proteinExistence type="predicted"/>
<dbReference type="Proteomes" id="UP000680038">
    <property type="component" value="Unassembled WGS sequence"/>
</dbReference>
<evidence type="ECO:0000256" key="1">
    <source>
        <dbReference type="SAM" id="MobiDB-lite"/>
    </source>
</evidence>